<sequence>MRKLNFKQFRHLMSAMLFISDVLDKDEQIHQLYVEYKEQDNQPDPVAWTRDALDGCKPGSHDMYIRRSFSPRTYPEVKPG</sequence>
<dbReference type="Proteomes" id="UP000600214">
    <property type="component" value="Unassembled WGS sequence"/>
</dbReference>
<evidence type="ECO:0000313" key="2">
    <source>
        <dbReference type="Proteomes" id="UP000600214"/>
    </source>
</evidence>
<proteinExistence type="predicted"/>
<reference evidence="2" key="1">
    <citation type="journal article" date="2019" name="Int. J. Syst. Evol. Microbiol.">
        <title>The Global Catalogue of Microorganisms (GCM) 10K type strain sequencing project: providing services to taxonomists for standard genome sequencing and annotation.</title>
        <authorList>
            <consortium name="The Broad Institute Genomics Platform"/>
            <consortium name="The Broad Institute Genome Sequencing Center for Infectious Disease"/>
            <person name="Wu L."/>
            <person name="Ma J."/>
        </authorList>
    </citation>
    <scope>NUCLEOTIDE SEQUENCE [LARGE SCALE GENOMIC DNA]</scope>
    <source>
        <strain evidence="2">CGMCC 1.15288</strain>
    </source>
</reference>
<dbReference type="RefSeq" id="WP_188935346.1">
    <property type="nucleotide sequence ID" value="NZ_BMIA01000003.1"/>
</dbReference>
<accession>A0ABQ1YYQ1</accession>
<keyword evidence="2" id="KW-1185">Reference proteome</keyword>
<gene>
    <name evidence="1" type="ORF">GCM10007423_39620</name>
</gene>
<comment type="caution">
    <text evidence="1">The sequence shown here is derived from an EMBL/GenBank/DDBJ whole genome shotgun (WGS) entry which is preliminary data.</text>
</comment>
<dbReference type="EMBL" id="BMIA01000003">
    <property type="protein sequence ID" value="GGH42763.1"/>
    <property type="molecule type" value="Genomic_DNA"/>
</dbReference>
<evidence type="ECO:0000313" key="1">
    <source>
        <dbReference type="EMBL" id="GGH42763.1"/>
    </source>
</evidence>
<name>A0ABQ1YYQ1_9BACT</name>
<organism evidence="1 2">
    <name type="scientific">Dyadobacter endophyticus</name>
    <dbReference type="NCBI Taxonomy" id="1749036"/>
    <lineage>
        <taxon>Bacteria</taxon>
        <taxon>Pseudomonadati</taxon>
        <taxon>Bacteroidota</taxon>
        <taxon>Cytophagia</taxon>
        <taxon>Cytophagales</taxon>
        <taxon>Spirosomataceae</taxon>
        <taxon>Dyadobacter</taxon>
    </lineage>
</organism>
<protein>
    <submittedName>
        <fullName evidence="1">Uncharacterized protein</fullName>
    </submittedName>
</protein>